<geneLocation type="plasmid" evidence="1 2">
    <name>pQ15_94_1</name>
</geneLocation>
<reference evidence="1" key="1">
    <citation type="submission" date="2020-02" db="EMBL/GenBank/DDBJ databases">
        <title>Unexpected conservation and global transmission of agrobacterial virulence plasmids.</title>
        <authorList>
            <person name="Weisberg A.J."/>
            <person name="Davis E.W. II"/>
            <person name="Tabima J.R."/>
            <person name="Belcher M.S."/>
            <person name="Miller M."/>
            <person name="Kuo C.-H."/>
            <person name="Loper J.E."/>
            <person name="Grunwald N.J."/>
            <person name="Putnam M.L."/>
            <person name="Chang J.H."/>
        </authorList>
    </citation>
    <scope>NUCLEOTIDE SEQUENCE</scope>
    <source>
        <strain evidence="1">Q15/94</strain>
        <plasmid evidence="1">pQ15_94_1</plasmid>
    </source>
</reference>
<dbReference type="RefSeq" id="WP_333722375.1">
    <property type="nucleotide sequence ID" value="NZ_CP049218.1"/>
</dbReference>
<gene>
    <name evidence="1" type="ORF">G6M86_25655</name>
</gene>
<evidence type="ECO:0000313" key="1">
    <source>
        <dbReference type="EMBL" id="QTG16677.1"/>
    </source>
</evidence>
<dbReference type="Proteomes" id="UP000663946">
    <property type="component" value="Plasmid pQ15_94_1"/>
</dbReference>
<name>A0AAJ4TD42_AGRTU</name>
<keyword evidence="1" id="KW-0614">Plasmid</keyword>
<proteinExistence type="predicted"/>
<dbReference type="AlphaFoldDB" id="A0AAJ4TD42"/>
<protein>
    <submittedName>
        <fullName evidence="1">CoiA-like domain protein</fullName>
    </submittedName>
</protein>
<organism evidence="1 2">
    <name type="scientific">Agrobacterium tumefaciens</name>
    <dbReference type="NCBI Taxonomy" id="358"/>
    <lineage>
        <taxon>Bacteria</taxon>
        <taxon>Pseudomonadati</taxon>
        <taxon>Pseudomonadota</taxon>
        <taxon>Alphaproteobacteria</taxon>
        <taxon>Hyphomicrobiales</taxon>
        <taxon>Rhizobiaceae</taxon>
        <taxon>Rhizobium/Agrobacterium group</taxon>
        <taxon>Agrobacterium</taxon>
        <taxon>Agrobacterium tumefaciens complex</taxon>
    </lineage>
</organism>
<evidence type="ECO:0000313" key="2">
    <source>
        <dbReference type="Proteomes" id="UP000663946"/>
    </source>
</evidence>
<sequence length="286" mass="33167">MQFALVDEVRREAFSKGKGTCPMCGSAMIAKCGPRILHHWAHAGRRNCDPWWENETVWHREWKELFPENCREISHIAPDGEIHRADIKTPTGIVIEVQHSSMTDAERLSREAFYGNLVWVIDGRSFRDNFDIYHLLPDPTSDLAEDLVWSKARRHMNGANRGLFFRPSENQDDQPGATKATLKGGWVHGIYEIEHQVNACYRGHHQYDWVRPRKTWLDAICPVYIDFGGDSLVRLEIYDESGLRCIRMISKRKFVHDVMVETSAQAIATRFYPLHRSARLHDQLKT</sequence>
<accession>A0AAJ4TD42</accession>
<dbReference type="EMBL" id="CP049218">
    <property type="protein sequence ID" value="QTG16677.1"/>
    <property type="molecule type" value="Genomic_DNA"/>
</dbReference>